<reference evidence="8" key="2">
    <citation type="submission" date="2022-12" db="EMBL/GenBank/DDBJ databases">
        <authorList>
            <person name="Sun Q."/>
            <person name="Kim S."/>
        </authorList>
    </citation>
    <scope>NUCLEOTIDE SEQUENCE</scope>
    <source>
        <strain evidence="8">KCTC 12344</strain>
    </source>
</reference>
<sequence>MRVAPGTGTTDTVKMAGPPFSLPPMLKTPAAFTALIDPPEHVEHRLTFIFHKSQILLRSDDLSVPEVPPSDLALPPERLHAVGLWQGRYCQSAWTDNTDFAPAGYAWHSLRSLFGSVDDEFIGLAGRASQIADWARTHRYCGVCATPMGRLGGERAYKCGACGHTAYPQICPAMMVLIRDGERVLLAKHTRSPAGLFTALAGFVEAGESVEEAVHREVYEEVGLRVHRLQYFSSQAWPFPNSLMIAYTAEYLDGTIRVDAAEIEEARWFGPDDEWPQTPHTISIASALLAANRPGR</sequence>
<dbReference type="PANTHER" id="PTHR11383">
    <property type="entry name" value="NUCLEOSIDE DIPHOSPHATE-LINKED MOIETY X MOTIF 13"/>
    <property type="match status" value="1"/>
</dbReference>
<accession>A0AA87Y7L9</accession>
<gene>
    <name evidence="8" type="primary">nudC</name>
    <name evidence="8" type="ORF">GCM10007388_27720</name>
</gene>
<keyword evidence="3" id="KW-0479">Metal-binding</keyword>
<evidence type="ECO:0000256" key="2">
    <source>
        <dbReference type="ARBA" id="ARBA00012381"/>
    </source>
</evidence>
<dbReference type="InterPro" id="IPR000086">
    <property type="entry name" value="NUDIX_hydrolase_dom"/>
</dbReference>
<dbReference type="InterPro" id="IPR049734">
    <property type="entry name" value="NudC-like_C"/>
</dbReference>
<dbReference type="Proteomes" id="UP000619512">
    <property type="component" value="Unassembled WGS sequence"/>
</dbReference>
<comment type="cofactor">
    <cofactor evidence="1">
        <name>Mg(2+)</name>
        <dbReference type="ChEBI" id="CHEBI:18420"/>
    </cofactor>
</comment>
<dbReference type="PANTHER" id="PTHR11383:SF3">
    <property type="entry name" value="NAD(P)H PYROPHOSPHATASE NUDT13, MITOCHONDRIAL"/>
    <property type="match status" value="1"/>
</dbReference>
<dbReference type="InterPro" id="IPR015376">
    <property type="entry name" value="Znr_NADH_PPase"/>
</dbReference>
<dbReference type="Gene3D" id="3.90.79.10">
    <property type="entry name" value="Nucleoside Triphosphate Pyrophosphohydrolase"/>
    <property type="match status" value="1"/>
</dbReference>
<dbReference type="GO" id="GO:0016787">
    <property type="term" value="F:hydrolase activity"/>
    <property type="evidence" value="ECO:0007669"/>
    <property type="project" value="UniProtKB-KW"/>
</dbReference>
<dbReference type="PROSITE" id="PS00893">
    <property type="entry name" value="NUDIX_BOX"/>
    <property type="match status" value="1"/>
</dbReference>
<keyword evidence="5" id="KW-0460">Magnesium</keyword>
<dbReference type="EC" id="3.6.1.22" evidence="2"/>
<dbReference type="CDD" id="cd03429">
    <property type="entry name" value="NUDIX_NADH_pyrophosphatase_Nudt13"/>
    <property type="match status" value="1"/>
</dbReference>
<evidence type="ECO:0000256" key="6">
    <source>
        <dbReference type="ARBA" id="ARBA00023027"/>
    </source>
</evidence>
<evidence type="ECO:0000313" key="8">
    <source>
        <dbReference type="EMBL" id="GGY92788.1"/>
    </source>
</evidence>
<evidence type="ECO:0000256" key="5">
    <source>
        <dbReference type="ARBA" id="ARBA00022842"/>
    </source>
</evidence>
<protein>
    <recommendedName>
        <fullName evidence="2">NAD(+) diphosphatase</fullName>
        <ecNumber evidence="2">3.6.1.22</ecNumber>
    </recommendedName>
</protein>
<name>A0AA87Y7L9_9BURK</name>
<evidence type="ECO:0000256" key="1">
    <source>
        <dbReference type="ARBA" id="ARBA00001946"/>
    </source>
</evidence>
<dbReference type="InterPro" id="IPR020084">
    <property type="entry name" value="NUDIX_hydrolase_CS"/>
</dbReference>
<dbReference type="Pfam" id="PF00293">
    <property type="entry name" value="NUDIX"/>
    <property type="match status" value="1"/>
</dbReference>
<keyword evidence="4" id="KW-0378">Hydrolase</keyword>
<evidence type="ECO:0000256" key="3">
    <source>
        <dbReference type="ARBA" id="ARBA00022723"/>
    </source>
</evidence>
<dbReference type="GO" id="GO:0046872">
    <property type="term" value="F:metal ion binding"/>
    <property type="evidence" value="ECO:0007669"/>
    <property type="project" value="UniProtKB-KW"/>
</dbReference>
<dbReference type="InterPro" id="IPR015375">
    <property type="entry name" value="NADH_PPase-like_N"/>
</dbReference>
<organism evidence="8 9">
    <name type="scientific">Pseudoduganella plicata</name>
    <dbReference type="NCBI Taxonomy" id="321984"/>
    <lineage>
        <taxon>Bacteria</taxon>
        <taxon>Pseudomonadati</taxon>
        <taxon>Pseudomonadota</taxon>
        <taxon>Betaproteobacteria</taxon>
        <taxon>Burkholderiales</taxon>
        <taxon>Oxalobacteraceae</taxon>
        <taxon>Telluria group</taxon>
        <taxon>Pseudoduganella</taxon>
    </lineage>
</organism>
<evidence type="ECO:0000313" key="9">
    <source>
        <dbReference type="Proteomes" id="UP000619512"/>
    </source>
</evidence>
<dbReference type="AlphaFoldDB" id="A0AA87Y7L9"/>
<keyword evidence="6" id="KW-0520">NAD</keyword>
<proteinExistence type="predicted"/>
<dbReference type="Gene3D" id="3.90.79.20">
    <property type="match status" value="1"/>
</dbReference>
<dbReference type="Pfam" id="PF09297">
    <property type="entry name" value="Zn_ribbon_NUD"/>
    <property type="match status" value="1"/>
</dbReference>
<dbReference type="SUPFAM" id="SSF55811">
    <property type="entry name" value="Nudix"/>
    <property type="match status" value="2"/>
</dbReference>
<evidence type="ECO:0000256" key="4">
    <source>
        <dbReference type="ARBA" id="ARBA00022801"/>
    </source>
</evidence>
<comment type="caution">
    <text evidence="8">The sequence shown here is derived from an EMBL/GenBank/DDBJ whole genome shotgun (WGS) entry which is preliminary data.</text>
</comment>
<dbReference type="Pfam" id="PF09296">
    <property type="entry name" value="NUDIX-like"/>
    <property type="match status" value="1"/>
</dbReference>
<dbReference type="NCBIfam" id="NF001299">
    <property type="entry name" value="PRK00241.1"/>
    <property type="match status" value="1"/>
</dbReference>
<feature type="domain" description="Nudix hydrolase" evidence="7">
    <location>
        <begin position="168"/>
        <end position="292"/>
    </location>
</feature>
<dbReference type="EMBL" id="BMWW01000004">
    <property type="protein sequence ID" value="GGY92788.1"/>
    <property type="molecule type" value="Genomic_DNA"/>
</dbReference>
<evidence type="ECO:0000259" key="7">
    <source>
        <dbReference type="PROSITE" id="PS51462"/>
    </source>
</evidence>
<reference evidence="8" key="1">
    <citation type="journal article" date="2014" name="Int. J. Syst. Evol. Microbiol.">
        <title>Complete genome sequence of Corynebacterium casei LMG S-19264T (=DSM 44701T), isolated from a smear-ripened cheese.</title>
        <authorList>
            <consortium name="US DOE Joint Genome Institute (JGI-PGF)"/>
            <person name="Walter F."/>
            <person name="Albersmeier A."/>
            <person name="Kalinowski J."/>
            <person name="Ruckert C."/>
        </authorList>
    </citation>
    <scope>NUCLEOTIDE SEQUENCE</scope>
    <source>
        <strain evidence="8">KCTC 12344</strain>
    </source>
</reference>
<dbReference type="InterPro" id="IPR015797">
    <property type="entry name" value="NUDIX_hydrolase-like_dom_sf"/>
</dbReference>
<dbReference type="PROSITE" id="PS51462">
    <property type="entry name" value="NUDIX"/>
    <property type="match status" value="1"/>
</dbReference>